<name>A0AAD5BNV6_AMBAR</name>
<keyword evidence="3" id="KW-1185">Reference proteome</keyword>
<feature type="compositionally biased region" description="Low complexity" evidence="1">
    <location>
        <begin position="149"/>
        <end position="159"/>
    </location>
</feature>
<dbReference type="EMBL" id="JAMZMK010011592">
    <property type="protein sequence ID" value="KAI7726720.1"/>
    <property type="molecule type" value="Genomic_DNA"/>
</dbReference>
<sequence length="182" mass="19858">MLANLPQLLAYAANNIGATTLLNPSLFDKNLLAQSEAAQIAKFQLLQNILQVLSTTSTTSIPQNIDPLYTMQLSEYLKLNPQLHLQSLEEFAISTSNIPPLSTHAFISPNVDLDHGLGSKAFSEHVSVPMGDVNTDDQLGIIKQSGHLSSSNPTSSSTTHDANWQDFMDDEASGCYWKEIVE</sequence>
<organism evidence="2 3">
    <name type="scientific">Ambrosia artemisiifolia</name>
    <name type="common">Common ragweed</name>
    <dbReference type="NCBI Taxonomy" id="4212"/>
    <lineage>
        <taxon>Eukaryota</taxon>
        <taxon>Viridiplantae</taxon>
        <taxon>Streptophyta</taxon>
        <taxon>Embryophyta</taxon>
        <taxon>Tracheophyta</taxon>
        <taxon>Spermatophyta</taxon>
        <taxon>Magnoliopsida</taxon>
        <taxon>eudicotyledons</taxon>
        <taxon>Gunneridae</taxon>
        <taxon>Pentapetalae</taxon>
        <taxon>asterids</taxon>
        <taxon>campanulids</taxon>
        <taxon>Asterales</taxon>
        <taxon>Asteraceae</taxon>
        <taxon>Asteroideae</taxon>
        <taxon>Heliantheae alliance</taxon>
        <taxon>Heliantheae</taxon>
        <taxon>Ambrosia</taxon>
    </lineage>
</organism>
<accession>A0AAD5BNV6</accession>
<feature type="region of interest" description="Disordered" evidence="1">
    <location>
        <begin position="144"/>
        <end position="164"/>
    </location>
</feature>
<gene>
    <name evidence="2" type="ORF">M8C21_002256</name>
</gene>
<evidence type="ECO:0000313" key="3">
    <source>
        <dbReference type="Proteomes" id="UP001206925"/>
    </source>
</evidence>
<evidence type="ECO:0000256" key="1">
    <source>
        <dbReference type="SAM" id="MobiDB-lite"/>
    </source>
</evidence>
<evidence type="ECO:0000313" key="2">
    <source>
        <dbReference type="EMBL" id="KAI7726720.1"/>
    </source>
</evidence>
<reference evidence="2" key="1">
    <citation type="submission" date="2022-06" db="EMBL/GenBank/DDBJ databases">
        <title>Uncovering the hologenomic basis of an extraordinary plant invasion.</title>
        <authorList>
            <person name="Bieker V.C."/>
            <person name="Martin M.D."/>
            <person name="Gilbert T."/>
            <person name="Hodgins K."/>
            <person name="Battlay P."/>
            <person name="Petersen B."/>
            <person name="Wilson J."/>
        </authorList>
    </citation>
    <scope>NUCLEOTIDE SEQUENCE</scope>
    <source>
        <strain evidence="2">AA19_3_7</strain>
        <tissue evidence="2">Leaf</tissue>
    </source>
</reference>
<proteinExistence type="predicted"/>
<comment type="caution">
    <text evidence="2">The sequence shown here is derived from an EMBL/GenBank/DDBJ whole genome shotgun (WGS) entry which is preliminary data.</text>
</comment>
<protein>
    <submittedName>
        <fullName evidence="2">Uncharacterized protein</fullName>
    </submittedName>
</protein>
<dbReference type="AlphaFoldDB" id="A0AAD5BNV6"/>
<dbReference type="Proteomes" id="UP001206925">
    <property type="component" value="Unassembled WGS sequence"/>
</dbReference>